<dbReference type="PANTHER" id="PTHR43861:SF1">
    <property type="entry name" value="TRANS-ACONITATE 2-METHYLTRANSFERASE"/>
    <property type="match status" value="1"/>
</dbReference>
<evidence type="ECO:0000256" key="2">
    <source>
        <dbReference type="ARBA" id="ARBA00022679"/>
    </source>
</evidence>
<dbReference type="GO" id="GO:0032259">
    <property type="term" value="P:methylation"/>
    <property type="evidence" value="ECO:0007669"/>
    <property type="project" value="UniProtKB-KW"/>
</dbReference>
<dbReference type="Pfam" id="PF13649">
    <property type="entry name" value="Methyltransf_25"/>
    <property type="match status" value="1"/>
</dbReference>
<organism evidence="4 5">
    <name type="scientific">Glutamicibacter uratoxydans</name>
    <name type="common">Arthrobacter uratoxydans</name>
    <dbReference type="NCBI Taxonomy" id="43667"/>
    <lineage>
        <taxon>Bacteria</taxon>
        <taxon>Bacillati</taxon>
        <taxon>Actinomycetota</taxon>
        <taxon>Actinomycetes</taxon>
        <taxon>Micrococcales</taxon>
        <taxon>Micrococcaceae</taxon>
        <taxon>Glutamicibacter</taxon>
    </lineage>
</organism>
<dbReference type="InterPro" id="IPR029063">
    <property type="entry name" value="SAM-dependent_MTases_sf"/>
</dbReference>
<dbReference type="Proteomes" id="UP000316612">
    <property type="component" value="Unassembled WGS sequence"/>
</dbReference>
<comment type="caution">
    <text evidence="4">The sequence shown here is derived from an EMBL/GenBank/DDBJ whole genome shotgun (WGS) entry which is preliminary data.</text>
</comment>
<protein>
    <recommendedName>
        <fullName evidence="3">Methyltransferase domain-containing protein</fullName>
    </recommendedName>
</protein>
<name>A0A4Y4DL63_GLUUR</name>
<dbReference type="CDD" id="cd02440">
    <property type="entry name" value="AdoMet_MTases"/>
    <property type="match status" value="1"/>
</dbReference>
<proteinExistence type="predicted"/>
<dbReference type="OrthoDB" id="9805171at2"/>
<dbReference type="SUPFAM" id="SSF53335">
    <property type="entry name" value="S-adenosyl-L-methionine-dependent methyltransferases"/>
    <property type="match status" value="1"/>
</dbReference>
<dbReference type="PANTHER" id="PTHR43861">
    <property type="entry name" value="TRANS-ACONITATE 2-METHYLTRANSFERASE-RELATED"/>
    <property type="match status" value="1"/>
</dbReference>
<dbReference type="InterPro" id="IPR041698">
    <property type="entry name" value="Methyltransf_25"/>
</dbReference>
<accession>A0A4Y4DL63</accession>
<keyword evidence="1" id="KW-0489">Methyltransferase</keyword>
<sequence>MTEECMHTIRDAYAARAQEYISLLGSMQDMESLDVELISQWAQDIDGPIVDAGSGPGHWTDYLRRSGADIQGLDAVPAFIASARSRFPDSRFSVGNLSRMPFAAKSLGGVLAWYSIIHIHPANCGGILAEFARVLKSNGALLIGAFQGPQSHEFDHAVLPAFYWSESALCAALEGAGFMVVESHKRTVQGRRPHLDVLARRI</sequence>
<dbReference type="GO" id="GO:0008168">
    <property type="term" value="F:methyltransferase activity"/>
    <property type="evidence" value="ECO:0007669"/>
    <property type="project" value="UniProtKB-KW"/>
</dbReference>
<feature type="domain" description="Methyltransferase" evidence="3">
    <location>
        <begin position="49"/>
        <end position="139"/>
    </location>
</feature>
<dbReference type="AlphaFoldDB" id="A0A4Y4DL63"/>
<gene>
    <name evidence="4" type="ORF">AUR04nite_15810</name>
</gene>
<keyword evidence="5" id="KW-1185">Reference proteome</keyword>
<keyword evidence="2" id="KW-0808">Transferase</keyword>
<evidence type="ECO:0000313" key="5">
    <source>
        <dbReference type="Proteomes" id="UP000316612"/>
    </source>
</evidence>
<dbReference type="RefSeq" id="WP_141363723.1">
    <property type="nucleotide sequence ID" value="NZ_BAAAJL010000003.1"/>
</dbReference>
<dbReference type="EMBL" id="BJNY01000008">
    <property type="protein sequence ID" value="GED06049.1"/>
    <property type="molecule type" value="Genomic_DNA"/>
</dbReference>
<reference evidence="4 5" key="1">
    <citation type="submission" date="2019-06" db="EMBL/GenBank/DDBJ databases">
        <title>Whole genome shotgun sequence of Glutamicibacter uratoxydans NBRC 15515.</title>
        <authorList>
            <person name="Hosoyama A."/>
            <person name="Uohara A."/>
            <person name="Ohji S."/>
            <person name="Ichikawa N."/>
        </authorList>
    </citation>
    <scope>NUCLEOTIDE SEQUENCE [LARGE SCALE GENOMIC DNA]</scope>
    <source>
        <strain evidence="4 5">NBRC 15515</strain>
    </source>
</reference>
<evidence type="ECO:0000259" key="3">
    <source>
        <dbReference type="Pfam" id="PF13649"/>
    </source>
</evidence>
<evidence type="ECO:0000256" key="1">
    <source>
        <dbReference type="ARBA" id="ARBA00022603"/>
    </source>
</evidence>
<evidence type="ECO:0000313" key="4">
    <source>
        <dbReference type="EMBL" id="GED06049.1"/>
    </source>
</evidence>
<dbReference type="Gene3D" id="3.40.50.150">
    <property type="entry name" value="Vaccinia Virus protein VP39"/>
    <property type="match status" value="1"/>
</dbReference>